<reference evidence="2" key="1">
    <citation type="submission" date="2020-01" db="EMBL/GenBank/DDBJ databases">
        <authorList>
            <consortium name="DOE Joint Genome Institute"/>
            <person name="Haridas S."/>
            <person name="Albert R."/>
            <person name="Binder M."/>
            <person name="Bloem J."/>
            <person name="Labutti K."/>
            <person name="Salamov A."/>
            <person name="Andreopoulos B."/>
            <person name="Baker S.E."/>
            <person name="Barry K."/>
            <person name="Bills G."/>
            <person name="Bluhm B.H."/>
            <person name="Cannon C."/>
            <person name="Castanera R."/>
            <person name="Culley D.E."/>
            <person name="Daum C."/>
            <person name="Ezra D."/>
            <person name="Gonzalez J.B."/>
            <person name="Henrissat B."/>
            <person name="Kuo A."/>
            <person name="Liang C."/>
            <person name="Lipzen A."/>
            <person name="Lutzoni F."/>
            <person name="Magnuson J."/>
            <person name="Mondo S."/>
            <person name="Nolan M."/>
            <person name="Ohm R."/>
            <person name="Pangilinan J."/>
            <person name="Park H.-J."/>
            <person name="Ramirez L."/>
            <person name="Alfaro M."/>
            <person name="Sun H."/>
            <person name="Tritt A."/>
            <person name="Yoshinaga Y."/>
            <person name="Zwiers L.-H."/>
            <person name="Turgeon B.G."/>
            <person name="Goodwin S.B."/>
            <person name="Spatafora J.W."/>
            <person name="Crous P.W."/>
            <person name="Grigoriev I.V."/>
        </authorList>
    </citation>
    <scope>NUCLEOTIDE SEQUENCE</scope>
    <source>
        <strain evidence="2">CBS 394.84</strain>
    </source>
</reference>
<dbReference type="EMBL" id="ML976616">
    <property type="protein sequence ID" value="KAF1846390.1"/>
    <property type="molecule type" value="Genomic_DNA"/>
</dbReference>
<dbReference type="RefSeq" id="XP_040788953.1">
    <property type="nucleotide sequence ID" value="XM_040931931.1"/>
</dbReference>
<dbReference type="OrthoDB" id="3775898at2759"/>
<name>A0A9P4GIU2_9PLEO</name>
<feature type="region of interest" description="Disordered" evidence="1">
    <location>
        <begin position="1"/>
        <end position="25"/>
    </location>
</feature>
<evidence type="ECO:0000256" key="1">
    <source>
        <dbReference type="SAM" id="MobiDB-lite"/>
    </source>
</evidence>
<evidence type="ECO:0000313" key="2">
    <source>
        <dbReference type="EMBL" id="KAF1846390.1"/>
    </source>
</evidence>
<comment type="caution">
    <text evidence="2">The sequence shown here is derived from an EMBL/GenBank/DDBJ whole genome shotgun (WGS) entry which is preliminary data.</text>
</comment>
<evidence type="ECO:0000313" key="3">
    <source>
        <dbReference type="Proteomes" id="UP000800039"/>
    </source>
</evidence>
<dbReference type="Proteomes" id="UP000800039">
    <property type="component" value="Unassembled WGS sequence"/>
</dbReference>
<protein>
    <submittedName>
        <fullName evidence="2">Uncharacterized protein</fullName>
    </submittedName>
</protein>
<keyword evidence="3" id="KW-1185">Reference proteome</keyword>
<dbReference type="GeneID" id="63849183"/>
<gene>
    <name evidence="2" type="ORF">K460DRAFT_356074</name>
</gene>
<dbReference type="AlphaFoldDB" id="A0A9P4GIU2"/>
<proteinExistence type="predicted"/>
<organism evidence="2 3">
    <name type="scientific">Cucurbitaria berberidis CBS 394.84</name>
    <dbReference type="NCBI Taxonomy" id="1168544"/>
    <lineage>
        <taxon>Eukaryota</taxon>
        <taxon>Fungi</taxon>
        <taxon>Dikarya</taxon>
        <taxon>Ascomycota</taxon>
        <taxon>Pezizomycotina</taxon>
        <taxon>Dothideomycetes</taxon>
        <taxon>Pleosporomycetidae</taxon>
        <taxon>Pleosporales</taxon>
        <taxon>Pleosporineae</taxon>
        <taxon>Cucurbitariaceae</taxon>
        <taxon>Cucurbitaria</taxon>
    </lineage>
</organism>
<accession>A0A9P4GIU2</accession>
<sequence>MQWSLESDGWAHSPNDESTNGLHDEPVKVYQKPGANDNFLQISLHACPVSVLLLLLYEAPSTATLSFITWNKAYSLFPRTTFVRKECYLLQKIEDGEAGDSIRAHLTELSKNGIKTKAHHWDDEQEHEITRIRRVGDKHTWVINLETTGLEIVMSPVPDAAIEASTFKNPGVARIQL</sequence>